<evidence type="ECO:0000313" key="3">
    <source>
        <dbReference type="Proteomes" id="UP000269289"/>
    </source>
</evidence>
<evidence type="ECO:0000256" key="1">
    <source>
        <dbReference type="SAM" id="MobiDB-lite"/>
    </source>
</evidence>
<dbReference type="AlphaFoldDB" id="A0A3M2IXJ1"/>
<accession>A0A3M2IXJ1</accession>
<reference evidence="2 3" key="1">
    <citation type="submission" date="2018-10" db="EMBL/GenBank/DDBJ databases">
        <title>Isolation, diversity and antifungal activity of actinobacteria from wheat.</title>
        <authorList>
            <person name="Han C."/>
        </authorList>
    </citation>
    <scope>NUCLEOTIDE SEQUENCE [LARGE SCALE GENOMIC DNA]</scope>
    <source>
        <strain evidence="2 3">NEAU-YY56</strain>
    </source>
</reference>
<organism evidence="2 3">
    <name type="scientific">Cellulomonas triticagri</name>
    <dbReference type="NCBI Taxonomy" id="2483352"/>
    <lineage>
        <taxon>Bacteria</taxon>
        <taxon>Bacillati</taxon>
        <taxon>Actinomycetota</taxon>
        <taxon>Actinomycetes</taxon>
        <taxon>Micrococcales</taxon>
        <taxon>Cellulomonadaceae</taxon>
        <taxon>Cellulomonas</taxon>
    </lineage>
</organism>
<protein>
    <submittedName>
        <fullName evidence="2">Uncharacterized protein</fullName>
    </submittedName>
</protein>
<dbReference type="Proteomes" id="UP000269289">
    <property type="component" value="Unassembled WGS sequence"/>
</dbReference>
<keyword evidence="3" id="KW-1185">Reference proteome</keyword>
<name>A0A3M2IXJ1_9CELL</name>
<sequence length="145" mass="15518">MAWCVVLLAVLSSTVLVRQDHGHGALLATLTWVDGFAHSPGLGGLAAVGAASVALAQWRRHERDRRESAEAARRLAQDAHWWETYRILRAEVPGTTYVDHALVDALVTVADTEIQSAAAASLASALPAKPPTDTEEDPHAGRPRT</sequence>
<comment type="caution">
    <text evidence="2">The sequence shown here is derived from an EMBL/GenBank/DDBJ whole genome shotgun (WGS) entry which is preliminary data.</text>
</comment>
<feature type="region of interest" description="Disordered" evidence="1">
    <location>
        <begin position="120"/>
        <end position="145"/>
    </location>
</feature>
<gene>
    <name evidence="2" type="ORF">EBM89_15760</name>
</gene>
<evidence type="ECO:0000313" key="2">
    <source>
        <dbReference type="EMBL" id="RMI06637.1"/>
    </source>
</evidence>
<dbReference type="EMBL" id="RFFI01000101">
    <property type="protein sequence ID" value="RMI06637.1"/>
    <property type="molecule type" value="Genomic_DNA"/>
</dbReference>
<proteinExistence type="predicted"/>